<protein>
    <recommendedName>
        <fullName evidence="1">DUF5641 domain-containing protein</fullName>
    </recommendedName>
</protein>
<dbReference type="Pfam" id="PF18701">
    <property type="entry name" value="DUF5641"/>
    <property type="match status" value="1"/>
</dbReference>
<dbReference type="AlphaFoldDB" id="A0A922MDJ9"/>
<dbReference type="PANTHER" id="PTHR47331">
    <property type="entry name" value="PHD-TYPE DOMAIN-CONTAINING PROTEIN"/>
    <property type="match status" value="1"/>
</dbReference>
<feature type="domain" description="DUF5641" evidence="1">
    <location>
        <begin position="3"/>
        <end position="96"/>
    </location>
</feature>
<dbReference type="PANTHER" id="PTHR47331:SF5">
    <property type="entry name" value="RIBONUCLEASE H"/>
    <property type="match status" value="1"/>
</dbReference>
<evidence type="ECO:0000259" key="1">
    <source>
        <dbReference type="Pfam" id="PF18701"/>
    </source>
</evidence>
<evidence type="ECO:0000313" key="3">
    <source>
        <dbReference type="Proteomes" id="UP000814243"/>
    </source>
</evidence>
<reference evidence="2" key="1">
    <citation type="journal article" date="2021" name="G3 (Bethesda)">
        <title>Genome and transcriptome analysis of the beet armyworm Spodoptera exigua reveals targets for pest control. .</title>
        <authorList>
            <person name="Simon S."/>
            <person name="Breeschoten T."/>
            <person name="Jansen H.J."/>
            <person name="Dirks R.P."/>
            <person name="Schranz M.E."/>
            <person name="Ros V.I.D."/>
        </authorList>
    </citation>
    <scope>NUCLEOTIDE SEQUENCE</scope>
    <source>
        <strain evidence="2">TB_SE_WUR_2020</strain>
    </source>
</reference>
<comment type="caution">
    <text evidence="2">The sequence shown here is derived from an EMBL/GenBank/DDBJ whole genome shotgun (WGS) entry which is preliminary data.</text>
</comment>
<proteinExistence type="predicted"/>
<dbReference type="Proteomes" id="UP000814243">
    <property type="component" value="Unassembled WGS sequence"/>
</dbReference>
<dbReference type="EMBL" id="JACEFF010000602">
    <property type="protein sequence ID" value="KAH9634603.1"/>
    <property type="molecule type" value="Genomic_DNA"/>
</dbReference>
<name>A0A922MDJ9_SPOEX</name>
<evidence type="ECO:0000313" key="2">
    <source>
        <dbReference type="EMBL" id="KAH9634603.1"/>
    </source>
</evidence>
<gene>
    <name evidence="2" type="ORF">HF086_009255</name>
</gene>
<organism evidence="2 3">
    <name type="scientific">Spodoptera exigua</name>
    <name type="common">Beet armyworm</name>
    <name type="synonym">Noctua fulgens</name>
    <dbReference type="NCBI Taxonomy" id="7107"/>
    <lineage>
        <taxon>Eukaryota</taxon>
        <taxon>Metazoa</taxon>
        <taxon>Ecdysozoa</taxon>
        <taxon>Arthropoda</taxon>
        <taxon>Hexapoda</taxon>
        <taxon>Insecta</taxon>
        <taxon>Pterygota</taxon>
        <taxon>Neoptera</taxon>
        <taxon>Endopterygota</taxon>
        <taxon>Lepidoptera</taxon>
        <taxon>Glossata</taxon>
        <taxon>Ditrysia</taxon>
        <taxon>Noctuoidea</taxon>
        <taxon>Noctuidae</taxon>
        <taxon>Amphipyrinae</taxon>
        <taxon>Spodoptera</taxon>
    </lineage>
</organism>
<accession>A0A922MDJ9</accession>
<sequence>MRTRWQLTQKIIQDVWKRWRTEYLTQLTSRSKWRRPHENIKMNDVVLIHDENLPPGKWTMGRVVKLHPGQDGYVRVVTVKTKNGYMQRPVIKLSILTEHAEVPDDKQNDQVSKKQQVKLKRNKTSLTAICTAILFL</sequence>
<dbReference type="InterPro" id="IPR040676">
    <property type="entry name" value="DUF5641"/>
</dbReference>